<keyword evidence="4 6" id="KW-1133">Transmembrane helix</keyword>
<gene>
    <name evidence="7" type="ORF">KSF_057100</name>
</gene>
<organism evidence="7 8">
    <name type="scientific">Reticulibacter mediterranei</name>
    <dbReference type="NCBI Taxonomy" id="2778369"/>
    <lineage>
        <taxon>Bacteria</taxon>
        <taxon>Bacillati</taxon>
        <taxon>Chloroflexota</taxon>
        <taxon>Ktedonobacteria</taxon>
        <taxon>Ktedonobacterales</taxon>
        <taxon>Reticulibacteraceae</taxon>
        <taxon>Reticulibacter</taxon>
    </lineage>
</organism>
<keyword evidence="2" id="KW-1003">Cell membrane</keyword>
<dbReference type="PANTHER" id="PTHR40277:SF1">
    <property type="entry name" value="BLL5419 PROTEIN"/>
    <property type="match status" value="1"/>
</dbReference>
<keyword evidence="8" id="KW-1185">Reference proteome</keyword>
<dbReference type="GO" id="GO:0005886">
    <property type="term" value="C:plasma membrane"/>
    <property type="evidence" value="ECO:0007669"/>
    <property type="project" value="UniProtKB-SubCell"/>
</dbReference>
<protein>
    <recommendedName>
        <fullName evidence="9">Lysylphosphatidylglycerol synthetase family protein</fullName>
    </recommendedName>
</protein>
<evidence type="ECO:0008006" key="9">
    <source>
        <dbReference type="Google" id="ProtNLM"/>
    </source>
</evidence>
<dbReference type="AlphaFoldDB" id="A0A8J3N2J1"/>
<dbReference type="Proteomes" id="UP000597444">
    <property type="component" value="Unassembled WGS sequence"/>
</dbReference>
<dbReference type="InterPro" id="IPR022791">
    <property type="entry name" value="L-PG_synthase/AglD"/>
</dbReference>
<dbReference type="RefSeq" id="WP_220206331.1">
    <property type="nucleotide sequence ID" value="NZ_BNJK01000001.1"/>
</dbReference>
<comment type="caution">
    <text evidence="7">The sequence shown here is derived from an EMBL/GenBank/DDBJ whole genome shotgun (WGS) entry which is preliminary data.</text>
</comment>
<feature type="transmembrane region" description="Helical" evidence="6">
    <location>
        <begin position="279"/>
        <end position="304"/>
    </location>
</feature>
<evidence type="ECO:0000313" key="8">
    <source>
        <dbReference type="Proteomes" id="UP000597444"/>
    </source>
</evidence>
<keyword evidence="3 6" id="KW-0812">Transmembrane</keyword>
<reference evidence="7" key="1">
    <citation type="submission" date="2020-10" db="EMBL/GenBank/DDBJ databases">
        <title>Taxonomic study of unclassified bacteria belonging to the class Ktedonobacteria.</title>
        <authorList>
            <person name="Yabe S."/>
            <person name="Wang C.M."/>
            <person name="Zheng Y."/>
            <person name="Sakai Y."/>
            <person name="Cavaletti L."/>
            <person name="Monciardini P."/>
            <person name="Donadio S."/>
        </authorList>
    </citation>
    <scope>NUCLEOTIDE SEQUENCE</scope>
    <source>
        <strain evidence="7">ID150040</strain>
    </source>
</reference>
<dbReference type="EMBL" id="BNJK01000001">
    <property type="protein sequence ID" value="GHO95662.1"/>
    <property type="molecule type" value="Genomic_DNA"/>
</dbReference>
<accession>A0A8J3N2J1</accession>
<feature type="transmembrane region" description="Helical" evidence="6">
    <location>
        <begin position="44"/>
        <end position="62"/>
    </location>
</feature>
<evidence type="ECO:0000313" key="7">
    <source>
        <dbReference type="EMBL" id="GHO95662.1"/>
    </source>
</evidence>
<evidence type="ECO:0000256" key="6">
    <source>
        <dbReference type="SAM" id="Phobius"/>
    </source>
</evidence>
<evidence type="ECO:0000256" key="4">
    <source>
        <dbReference type="ARBA" id="ARBA00022989"/>
    </source>
</evidence>
<evidence type="ECO:0000256" key="3">
    <source>
        <dbReference type="ARBA" id="ARBA00022692"/>
    </source>
</evidence>
<evidence type="ECO:0000256" key="2">
    <source>
        <dbReference type="ARBA" id="ARBA00022475"/>
    </source>
</evidence>
<proteinExistence type="predicted"/>
<feature type="transmembrane region" description="Helical" evidence="6">
    <location>
        <begin position="324"/>
        <end position="346"/>
    </location>
</feature>
<name>A0A8J3N2J1_9CHLR</name>
<feature type="transmembrane region" description="Helical" evidence="6">
    <location>
        <begin position="248"/>
        <end position="267"/>
    </location>
</feature>
<dbReference type="PANTHER" id="PTHR40277">
    <property type="entry name" value="BLL5419 PROTEIN"/>
    <property type="match status" value="1"/>
</dbReference>
<sequence length="364" mass="39790">MTASYSRSTDPLPIGQPASTEADIQPVETLQQRRKEARKKLLKFLVRAGITLLIFTFLLRSFSWSTFVKALAHVHHIALLMGLAVGVLCVVFSAYSWQSLLKAERIHLDLAKLINLYFIGMAFSHFLPTSMGGDAVKAFYVGREFNNTAGATSAVVLSRVVGFVGMLLIAIPSLLIWSACFTHEVFAGFLLFSLIVIIVIAGAIIISLCVPRLSAAIQKSKRSVHPLLTTTLEISCALGYTIRRPRALIIAIVFAMLFWVASILNYYGYASALGMDAPLYGYVIAVSFSSLVAALPISINGFGVRESAFVYIFSMLHVSPATSLLLAFLMDAQVLFFGILGGCMYLTMNTHKKRLTAPSICDQK</sequence>
<keyword evidence="5 6" id="KW-0472">Membrane</keyword>
<dbReference type="Pfam" id="PF03706">
    <property type="entry name" value="LPG_synthase_TM"/>
    <property type="match status" value="1"/>
</dbReference>
<feature type="transmembrane region" description="Helical" evidence="6">
    <location>
        <begin position="185"/>
        <end position="211"/>
    </location>
</feature>
<evidence type="ECO:0000256" key="5">
    <source>
        <dbReference type="ARBA" id="ARBA00023136"/>
    </source>
</evidence>
<evidence type="ECO:0000256" key="1">
    <source>
        <dbReference type="ARBA" id="ARBA00004651"/>
    </source>
</evidence>
<comment type="subcellular location">
    <subcellularLocation>
        <location evidence="1">Cell membrane</location>
        <topology evidence="1">Multi-pass membrane protein</topology>
    </subcellularLocation>
</comment>
<feature type="transmembrane region" description="Helical" evidence="6">
    <location>
        <begin position="74"/>
        <end position="95"/>
    </location>
</feature>
<feature type="transmembrane region" description="Helical" evidence="6">
    <location>
        <begin position="160"/>
        <end position="179"/>
    </location>
</feature>